<protein>
    <submittedName>
        <fullName evidence="3">Late nodulin-like protein</fullName>
    </submittedName>
</protein>
<evidence type="ECO:0000313" key="3">
    <source>
        <dbReference type="EMBL" id="ABB13616.1"/>
    </source>
</evidence>
<dbReference type="Pfam" id="PF07127">
    <property type="entry name" value="Nodulin_late"/>
    <property type="match status" value="1"/>
</dbReference>
<feature type="domain" description="Late nodulin" evidence="2">
    <location>
        <begin position="1"/>
        <end position="61"/>
    </location>
</feature>
<dbReference type="EMBL" id="DQ199641">
    <property type="protein sequence ID" value="ABB13616.1"/>
    <property type="molecule type" value="mRNA"/>
</dbReference>
<feature type="transmembrane region" description="Helical" evidence="1">
    <location>
        <begin position="7"/>
        <end position="24"/>
    </location>
</feature>
<keyword evidence="1" id="KW-1133">Transmembrane helix</keyword>
<reference evidence="3" key="1">
    <citation type="submission" date="2005-09" db="EMBL/GenBank/DDBJ databases">
        <title>Identification of new nodulin cDNAs from Astragalus sinicus by SSH.</title>
        <authorList>
            <person name="Chou M.-X."/>
            <person name="Wei X.-Y."/>
            <person name="Zhou J.-C."/>
        </authorList>
    </citation>
    <scope>NUCLEOTIDE SEQUENCE</scope>
    <source>
        <strain evidence="3">AsA257</strain>
    </source>
</reference>
<keyword evidence="1" id="KW-0812">Transmembrane</keyword>
<proteinExistence type="evidence at transcript level"/>
<evidence type="ECO:0000256" key="1">
    <source>
        <dbReference type="SAM" id="Phobius"/>
    </source>
</evidence>
<accession>Q07A32</accession>
<dbReference type="AlphaFoldDB" id="Q07A32"/>
<dbReference type="InterPro" id="IPR009810">
    <property type="entry name" value="Nodulin_late_dom"/>
</dbReference>
<dbReference type="GO" id="GO:0046872">
    <property type="term" value="F:metal ion binding"/>
    <property type="evidence" value="ECO:0007669"/>
    <property type="project" value="InterPro"/>
</dbReference>
<evidence type="ECO:0000259" key="2">
    <source>
        <dbReference type="Pfam" id="PF07127"/>
    </source>
</evidence>
<keyword evidence="1" id="KW-0472">Membrane</keyword>
<sequence length="68" mass="7527">MAIILKFVYVMVLIGSLFLMAINGNGDNSRFIPFLCNEDLDCPEIGDTAPGWTVRCIERSCIASTLRT</sequence>
<name>Q07A32_ASTSI</name>
<organism evidence="3">
    <name type="scientific">Astragalus sinicus</name>
    <name type="common">Chinese milk vetch</name>
    <dbReference type="NCBI Taxonomy" id="47065"/>
    <lineage>
        <taxon>Eukaryota</taxon>
        <taxon>Viridiplantae</taxon>
        <taxon>Streptophyta</taxon>
        <taxon>Embryophyta</taxon>
        <taxon>Tracheophyta</taxon>
        <taxon>Spermatophyta</taxon>
        <taxon>Magnoliopsida</taxon>
        <taxon>eudicotyledons</taxon>
        <taxon>Gunneridae</taxon>
        <taxon>Pentapetalae</taxon>
        <taxon>rosids</taxon>
        <taxon>fabids</taxon>
        <taxon>Fabales</taxon>
        <taxon>Fabaceae</taxon>
        <taxon>Papilionoideae</taxon>
        <taxon>50 kb inversion clade</taxon>
        <taxon>NPAAA clade</taxon>
        <taxon>Hologalegina</taxon>
        <taxon>IRL clade</taxon>
        <taxon>Galegeae</taxon>
        <taxon>Astragalus</taxon>
    </lineage>
</organism>